<dbReference type="GO" id="GO:0030313">
    <property type="term" value="C:cell envelope"/>
    <property type="evidence" value="ECO:0007669"/>
    <property type="project" value="UniProtKB-SubCell"/>
</dbReference>
<dbReference type="GO" id="GO:1904680">
    <property type="term" value="F:peptide transmembrane transporter activity"/>
    <property type="evidence" value="ECO:0007669"/>
    <property type="project" value="TreeGrafter"/>
</dbReference>
<dbReference type="PANTHER" id="PTHR30290">
    <property type="entry name" value="PERIPLASMIC BINDING COMPONENT OF ABC TRANSPORTER"/>
    <property type="match status" value="1"/>
</dbReference>
<organism evidence="6 8">
    <name type="scientific">Jeotgalicoccus coquinae</name>
    <dbReference type="NCBI Taxonomy" id="709509"/>
    <lineage>
        <taxon>Bacteria</taxon>
        <taxon>Bacillati</taxon>
        <taxon>Bacillota</taxon>
        <taxon>Bacilli</taxon>
        <taxon>Bacillales</taxon>
        <taxon>Staphylococcaceae</taxon>
        <taxon>Jeotgalicoccus</taxon>
    </lineage>
</organism>
<proteinExistence type="inferred from homology"/>
<dbReference type="PROSITE" id="PS51257">
    <property type="entry name" value="PROKAR_LIPOPROTEIN"/>
    <property type="match status" value="1"/>
</dbReference>
<gene>
    <name evidence="6" type="primary">gsiB_4</name>
    <name evidence="7" type="ORF">HNR41_000080</name>
    <name evidence="6" type="ORF">JEOCOQ751_01501</name>
</gene>
<keyword evidence="9" id="KW-1185">Reference proteome</keyword>
<dbReference type="PANTHER" id="PTHR30290:SF10">
    <property type="entry name" value="PERIPLASMIC OLIGOPEPTIDE-BINDING PROTEIN-RELATED"/>
    <property type="match status" value="1"/>
</dbReference>
<evidence type="ECO:0000256" key="3">
    <source>
        <dbReference type="ARBA" id="ARBA00022448"/>
    </source>
</evidence>
<protein>
    <submittedName>
        <fullName evidence="7">ABC-type transport system substrate-binding protein</fullName>
    </submittedName>
    <submittedName>
        <fullName evidence="6">Glutathione-binding protein GsiB</fullName>
    </submittedName>
</protein>
<evidence type="ECO:0000256" key="5">
    <source>
        <dbReference type="SAM" id="SignalP"/>
    </source>
</evidence>
<accession>A0A6V7RMA4</accession>
<comment type="caution">
    <text evidence="6">The sequence shown here is derived from an EMBL/GenBank/DDBJ whole genome shotgun (WGS) entry which is preliminary data.</text>
</comment>
<evidence type="ECO:0000256" key="1">
    <source>
        <dbReference type="ARBA" id="ARBA00004196"/>
    </source>
</evidence>
<comment type="subcellular location">
    <subcellularLocation>
        <location evidence="1">Cell envelope</location>
    </subcellularLocation>
</comment>
<dbReference type="Proteomes" id="UP000534001">
    <property type="component" value="Unassembled WGS sequence"/>
</dbReference>
<dbReference type="EMBL" id="CAJEWA010000006">
    <property type="protein sequence ID" value="CAD2079507.1"/>
    <property type="molecule type" value="Genomic_DNA"/>
</dbReference>
<dbReference type="GO" id="GO:0015833">
    <property type="term" value="P:peptide transport"/>
    <property type="evidence" value="ECO:0007669"/>
    <property type="project" value="TreeGrafter"/>
</dbReference>
<feature type="chain" id="PRO_5039204419" evidence="5">
    <location>
        <begin position="22"/>
        <end position="120"/>
    </location>
</feature>
<evidence type="ECO:0000256" key="2">
    <source>
        <dbReference type="ARBA" id="ARBA00005695"/>
    </source>
</evidence>
<dbReference type="InterPro" id="IPR039424">
    <property type="entry name" value="SBP_5"/>
</dbReference>
<dbReference type="SUPFAM" id="SSF53850">
    <property type="entry name" value="Periplasmic binding protein-like II"/>
    <property type="match status" value="1"/>
</dbReference>
<evidence type="ECO:0000256" key="4">
    <source>
        <dbReference type="ARBA" id="ARBA00022729"/>
    </source>
</evidence>
<reference evidence="7 9" key="2">
    <citation type="submission" date="2020-08" db="EMBL/GenBank/DDBJ databases">
        <title>Genomic Encyclopedia of Type Strains, Phase IV (KMG-IV): sequencing the most valuable type-strain genomes for metagenomic binning, comparative biology and taxonomic classification.</title>
        <authorList>
            <person name="Goeker M."/>
        </authorList>
    </citation>
    <scope>NUCLEOTIDE SEQUENCE [LARGE SCALE GENOMIC DNA]</scope>
    <source>
        <strain evidence="7 9">DSM 22419</strain>
    </source>
</reference>
<dbReference type="Proteomes" id="UP000545588">
    <property type="component" value="Unassembled WGS sequence"/>
</dbReference>
<dbReference type="Gene3D" id="3.40.190.10">
    <property type="entry name" value="Periplasmic binding protein-like II"/>
    <property type="match status" value="1"/>
</dbReference>
<keyword evidence="3" id="KW-0813">Transport</keyword>
<reference evidence="6 8" key="1">
    <citation type="submission" date="2020-07" db="EMBL/GenBank/DDBJ databases">
        <authorList>
            <person name="Criscuolo A."/>
        </authorList>
    </citation>
    <scope>NUCLEOTIDE SEQUENCE [LARGE SCALE GENOMIC DNA]</scope>
    <source>
        <strain evidence="6">CIP111751</strain>
    </source>
</reference>
<keyword evidence="4 5" id="KW-0732">Signal</keyword>
<comment type="similarity">
    <text evidence="2">Belongs to the bacterial solute-binding protein 5 family.</text>
</comment>
<evidence type="ECO:0000313" key="6">
    <source>
        <dbReference type="EMBL" id="CAD2079507.1"/>
    </source>
</evidence>
<evidence type="ECO:0000313" key="9">
    <source>
        <dbReference type="Proteomes" id="UP000545588"/>
    </source>
</evidence>
<name>A0A6V7RMA4_9STAP</name>
<evidence type="ECO:0000313" key="7">
    <source>
        <dbReference type="EMBL" id="MBB6422154.1"/>
    </source>
</evidence>
<dbReference type="RefSeq" id="WP_229714940.1">
    <property type="nucleotide sequence ID" value="NZ_BMCO01000001.1"/>
</dbReference>
<evidence type="ECO:0000313" key="8">
    <source>
        <dbReference type="Proteomes" id="UP000534001"/>
    </source>
</evidence>
<dbReference type="AlphaFoldDB" id="A0A6V7RMA4"/>
<dbReference type="EMBL" id="JACHFF010000001">
    <property type="protein sequence ID" value="MBB6422154.1"/>
    <property type="molecule type" value="Genomic_DNA"/>
</dbReference>
<feature type="signal peptide" evidence="5">
    <location>
        <begin position="1"/>
        <end position="21"/>
    </location>
</feature>
<sequence length="120" mass="13385">MKRFGFISLTVFLLFILAACSDDSNVDKEAESSDSGNSQQGGNMTIAIPSDIVSLDPHGSNDDPSEQIRDTIYEPLVTHDEDLNLVPALAEEYEQVDETTWRFKLRKELSFMTAVILMPT</sequence>